<dbReference type="InterPro" id="IPR002018">
    <property type="entry name" value="CarbesteraseB"/>
</dbReference>
<proteinExistence type="predicted"/>
<name>A0ABQ7SD14_9ACAR</name>
<dbReference type="Gene3D" id="3.40.50.1820">
    <property type="entry name" value="alpha/beta hydrolase"/>
    <property type="match status" value="1"/>
</dbReference>
<feature type="transmembrane region" description="Helical" evidence="3">
    <location>
        <begin position="752"/>
        <end position="774"/>
    </location>
</feature>
<feature type="domain" description="Carboxylesterase type B" evidence="4">
    <location>
        <begin position="73"/>
        <end position="613"/>
    </location>
</feature>
<dbReference type="PANTHER" id="PTHR11559">
    <property type="entry name" value="CARBOXYLESTERASE"/>
    <property type="match status" value="1"/>
</dbReference>
<keyword evidence="3" id="KW-0472">Membrane</keyword>
<evidence type="ECO:0000256" key="1">
    <source>
        <dbReference type="ARBA" id="ARBA00023180"/>
    </source>
</evidence>
<evidence type="ECO:0000259" key="4">
    <source>
        <dbReference type="Pfam" id="PF00135"/>
    </source>
</evidence>
<dbReference type="Pfam" id="PF00135">
    <property type="entry name" value="COesterase"/>
    <property type="match status" value="1"/>
</dbReference>
<evidence type="ECO:0000256" key="3">
    <source>
        <dbReference type="SAM" id="Phobius"/>
    </source>
</evidence>
<dbReference type="InterPro" id="IPR050309">
    <property type="entry name" value="Type-B_Carboxylest/Lipase"/>
</dbReference>
<evidence type="ECO:0000313" key="5">
    <source>
        <dbReference type="EMBL" id="KAG9511140.1"/>
    </source>
</evidence>
<keyword evidence="6" id="KW-1185">Reference proteome</keyword>
<keyword evidence="3" id="KW-1133">Transmembrane helix</keyword>
<dbReference type="Proteomes" id="UP000825002">
    <property type="component" value="Unassembled WGS sequence"/>
</dbReference>
<dbReference type="EMBL" id="JAIFTH010000027">
    <property type="protein sequence ID" value="KAG9511140.1"/>
    <property type="molecule type" value="Genomic_DNA"/>
</dbReference>
<feature type="region of interest" description="Disordered" evidence="2">
    <location>
        <begin position="658"/>
        <end position="693"/>
    </location>
</feature>
<organism evidence="5 6">
    <name type="scientific">Fragariocoptes setiger</name>
    <dbReference type="NCBI Taxonomy" id="1670756"/>
    <lineage>
        <taxon>Eukaryota</taxon>
        <taxon>Metazoa</taxon>
        <taxon>Ecdysozoa</taxon>
        <taxon>Arthropoda</taxon>
        <taxon>Chelicerata</taxon>
        <taxon>Arachnida</taxon>
        <taxon>Acari</taxon>
        <taxon>Acariformes</taxon>
        <taxon>Trombidiformes</taxon>
        <taxon>Prostigmata</taxon>
        <taxon>Eupodina</taxon>
        <taxon>Eriophyoidea</taxon>
        <taxon>Phytoptidae</taxon>
        <taxon>Fragariocoptes</taxon>
    </lineage>
</organism>
<gene>
    <name evidence="5" type="primary">CES5A</name>
    <name evidence="5" type="ORF">GZH46_00295</name>
</gene>
<dbReference type="InterPro" id="IPR029058">
    <property type="entry name" value="AB_hydrolase_fold"/>
</dbReference>
<accession>A0ABQ7SD14</accession>
<reference evidence="5 6" key="1">
    <citation type="submission" date="2020-10" db="EMBL/GenBank/DDBJ databases">
        <authorList>
            <person name="Klimov P.B."/>
            <person name="Dyachkov S.M."/>
            <person name="Chetverikov P.E."/>
        </authorList>
    </citation>
    <scope>NUCLEOTIDE SEQUENCE [LARGE SCALE GENOMIC DNA]</scope>
    <source>
        <strain evidence="5">BMOC 18-1129-001#AD2665</strain>
        <tissue evidence="5">Entire mites</tissue>
    </source>
</reference>
<dbReference type="SUPFAM" id="SSF53474">
    <property type="entry name" value="alpha/beta-Hydrolases"/>
    <property type="match status" value="1"/>
</dbReference>
<evidence type="ECO:0000313" key="6">
    <source>
        <dbReference type="Proteomes" id="UP000825002"/>
    </source>
</evidence>
<sequence length="817" mass="90000">MTKSPCKASQIMLNNCNNTTATAKNVRYNMSLLHICTTLFALLVPAILAASSSHQPLSSSLVSTSKDTTNTTIIVSTTSGRLSGAHVINGNSSVYQFLSVPYAEAPIGARRFQRPVALSAVRQLDTLDATQLGPTCVQYRHITNFISPLLNLDESHKISEDCLKLHVYVPVHAIDNPHRGAQLPVIIWIPGEGFDFADARQFDATHLAARTNSIVISVQYRVGVFGFLNEPSIGANGNQGLYDQLAALEWVQNNAAAFGGDAHKVTLMGRFTGAMSISHLITSSRLSAKDSPALFQKAILMSGIAVNEWTIDRRPEEKLAQLKNALTESSLCGTQDFDTCLMQMPAESLLQASGYEWRPIVDNELIVDEPVKALTANHKFANGLDSVMIGSTQNEGLLCLYRHLLSEKSPYGNLIQQDQISKQDIVDMIRDDANIYFKLNLNESGPIDTMFDSLLASNEIGASSSNNSDDDNNNNSVSARDLYLNACTNYMIKSHADAFKRNLVRKNILNRSNMNERPVKIYQYELKYRPTFSNAPKFIKSASHGDDVLLMFGLAYTDPQASQRDLATTRKMMAYLKSFVHNNIKHGSIAIDSIPSVDEHDDDDPTTMEIGNNGVELIEHKEWPADGAIFVFDATIDSINNPMMNLAHQFAKLTRMYEEAKERSESDSNIDNNRSNNDDDDIDNHNNNSASRTATKSVPIKIIVIESGLVSSSNTSAANDALVSTTTPSKLQQQPTSSRIFDCDHRNVTFEFFMIVMIVLVLVPLILGLATVYVKMIVHKDKRKCHLVPTRLTRNGGLKGSGQSSAIHTDDIVTMSA</sequence>
<keyword evidence="1" id="KW-0325">Glycoprotein</keyword>
<keyword evidence="3" id="KW-0812">Transmembrane</keyword>
<evidence type="ECO:0000256" key="2">
    <source>
        <dbReference type="SAM" id="MobiDB-lite"/>
    </source>
</evidence>
<protein>
    <submittedName>
        <fullName evidence="5">Carboxylesterase 5A</fullName>
    </submittedName>
</protein>
<comment type="caution">
    <text evidence="5">The sequence shown here is derived from an EMBL/GenBank/DDBJ whole genome shotgun (WGS) entry which is preliminary data.</text>
</comment>